<dbReference type="GO" id="GO:0016020">
    <property type="term" value="C:membrane"/>
    <property type="evidence" value="ECO:0007669"/>
    <property type="project" value="InterPro"/>
</dbReference>
<evidence type="ECO:0000256" key="1">
    <source>
        <dbReference type="SAM" id="MobiDB-lite"/>
    </source>
</evidence>
<dbReference type="InterPro" id="IPR051560">
    <property type="entry name" value="MAM_domain-containing"/>
</dbReference>
<reference evidence="3" key="1">
    <citation type="journal article" date="2015" name="Nature">
        <title>Complex archaea that bridge the gap between prokaryotes and eukaryotes.</title>
        <authorList>
            <person name="Spang A."/>
            <person name="Saw J.H."/>
            <person name="Jorgensen S.L."/>
            <person name="Zaremba-Niedzwiedzka K."/>
            <person name="Martijn J."/>
            <person name="Lind A.E."/>
            <person name="van Eijk R."/>
            <person name="Schleper C."/>
            <person name="Guy L."/>
            <person name="Ettema T.J."/>
        </authorList>
    </citation>
    <scope>NUCLEOTIDE SEQUENCE</scope>
</reference>
<feature type="domain" description="MAM" evidence="2">
    <location>
        <begin position="595"/>
        <end position="788"/>
    </location>
</feature>
<dbReference type="PANTHER" id="PTHR23282">
    <property type="entry name" value="APICAL ENDOSOMAL GLYCOPROTEIN PRECURSOR"/>
    <property type="match status" value="1"/>
</dbReference>
<proteinExistence type="predicted"/>
<gene>
    <name evidence="3" type="ORF">LCGC14_1552780</name>
</gene>
<feature type="region of interest" description="Disordered" evidence="1">
    <location>
        <begin position="637"/>
        <end position="658"/>
    </location>
</feature>
<comment type="caution">
    <text evidence="3">The sequence shown here is derived from an EMBL/GenBank/DDBJ whole genome shotgun (WGS) entry which is preliminary data.</text>
</comment>
<sequence length="933" mass="103364">MAKKIWLGSALVLVVLTASFYILMPEKVRIDFTKTRTIFSVYNILTEKFDIEGIEYVRIFDGTKLMRAKNRTIDYTLLEGKTMAERVSMFKDGIVIEEKYGFDNDVVDVENVPTSHNICFTNAENKIFEYMIDRITYEGLTKDITSPFEFGKNMKLTFQDGYYRAKVYNYKYASDKIKIRYRVESDYQCFDVRFFDPVKEKKLIKTNYTYNTKLEEYDDGTGNAIIHSGMRYADSSGVKIEDAPSLKTCEFCDKIKLSIQEDKNYPVKVIDYNYTSITLDVQADTSELNKDIPLKVYNKENKTIYYEDTAKLTSVSEKKNYVIPFGFDKVIKWGENSTMIILNGTEGDAILEDDMFAEDSTRDGTQNFMFVDLIDGTGDIGFFKWDISIFIPKTTFSDVRACLWMGGGSNENIDVFYIANQTWEEGEIDALCGDGVYCPDLDDMFTTFVTTFAGDDVSDHYECFNSLESFVELEVNNSNTNFSFALNFSAGGDATDQYSFRTKEHTNTGQRNFMNFTFISPFLSLNITDPLENDAESVSENDNIIITFNFTDANDGSEKDSGVTVDNVTIGGNVCGFNDYCTGTPNACSTYGSEAACNTNASCSWDASVYFNTEFETFETDLGNWIATDGDPGCDFLRDQDGTPSASTGPQPQGSAPGANSTDFYMFVEASGGQCDNGEQAYLRFDGHFDLDTYPSTQLDFSYSMYGATMGTLNVQVNTSGTWSTYWTISGDQGISPVWTGKNLNFTPLSGALSVRFEYDRDGGAGFTGDIALDHINISQLASSSCSGTVDSCNFANYRNNSACTAGGCDLAKQNFTGGIGWQSNISISGVCFDGLSGLKDLYVNATFDGSTVNDTEVDAINYPSVDTCSPSSPLSADKDFDCDDTCVETGTLDCNSNSITTSNKGSGSIIFEQNPVNCVGVTLGCNYVTQTS</sequence>
<dbReference type="SUPFAM" id="SSF49899">
    <property type="entry name" value="Concanavalin A-like lectins/glucanases"/>
    <property type="match status" value="1"/>
</dbReference>
<accession>A0A0F9JAU8</accession>
<dbReference type="InterPro" id="IPR013320">
    <property type="entry name" value="ConA-like_dom_sf"/>
</dbReference>
<evidence type="ECO:0000259" key="2">
    <source>
        <dbReference type="PROSITE" id="PS50060"/>
    </source>
</evidence>
<organism evidence="3">
    <name type="scientific">marine sediment metagenome</name>
    <dbReference type="NCBI Taxonomy" id="412755"/>
    <lineage>
        <taxon>unclassified sequences</taxon>
        <taxon>metagenomes</taxon>
        <taxon>ecological metagenomes</taxon>
    </lineage>
</organism>
<evidence type="ECO:0000313" key="3">
    <source>
        <dbReference type="EMBL" id="KKM55277.1"/>
    </source>
</evidence>
<dbReference type="AlphaFoldDB" id="A0A0F9JAU8"/>
<dbReference type="PANTHER" id="PTHR23282:SF101">
    <property type="entry name" value="MAM DOMAIN-CONTAINING PROTEIN"/>
    <property type="match status" value="1"/>
</dbReference>
<dbReference type="PROSITE" id="PS50060">
    <property type="entry name" value="MAM_2"/>
    <property type="match status" value="1"/>
</dbReference>
<dbReference type="EMBL" id="LAZR01011889">
    <property type="protein sequence ID" value="KKM55277.1"/>
    <property type="molecule type" value="Genomic_DNA"/>
</dbReference>
<protein>
    <recommendedName>
        <fullName evidence="2">MAM domain-containing protein</fullName>
    </recommendedName>
</protein>
<dbReference type="InterPro" id="IPR000998">
    <property type="entry name" value="MAM_dom"/>
</dbReference>
<dbReference type="Pfam" id="PF00629">
    <property type="entry name" value="MAM"/>
    <property type="match status" value="1"/>
</dbReference>
<dbReference type="SMART" id="SM00137">
    <property type="entry name" value="MAM"/>
    <property type="match status" value="1"/>
</dbReference>
<dbReference type="Gene3D" id="2.60.120.200">
    <property type="match status" value="1"/>
</dbReference>
<name>A0A0F9JAU8_9ZZZZ</name>
<feature type="compositionally biased region" description="Polar residues" evidence="1">
    <location>
        <begin position="642"/>
        <end position="658"/>
    </location>
</feature>